<dbReference type="Proteomes" id="UP000244081">
    <property type="component" value="Unassembled WGS sequence"/>
</dbReference>
<reference evidence="11 12" key="1">
    <citation type="submission" date="2018-04" db="EMBL/GenBank/DDBJ databases">
        <title>Genomic Encyclopedia of Archaeal and Bacterial Type Strains, Phase II (KMG-II): from individual species to whole genera.</title>
        <authorList>
            <person name="Goeker M."/>
        </authorList>
    </citation>
    <scope>NUCLEOTIDE SEQUENCE [LARGE SCALE GENOMIC DNA]</scope>
    <source>
        <strain evidence="11 12">DSM 23382</strain>
    </source>
</reference>
<evidence type="ECO:0000256" key="7">
    <source>
        <dbReference type="ARBA" id="ARBA00023136"/>
    </source>
</evidence>
<evidence type="ECO:0000313" key="12">
    <source>
        <dbReference type="Proteomes" id="UP000244081"/>
    </source>
</evidence>
<feature type="transmembrane region" description="Helical" evidence="9">
    <location>
        <begin position="48"/>
        <end position="68"/>
    </location>
</feature>
<evidence type="ECO:0000256" key="4">
    <source>
        <dbReference type="ARBA" id="ARBA00022519"/>
    </source>
</evidence>
<keyword evidence="2 9" id="KW-0813">Transport</keyword>
<comment type="caution">
    <text evidence="11">The sequence shown here is derived from an EMBL/GenBank/DDBJ whole genome shotgun (WGS) entry which is preliminary data.</text>
</comment>
<sequence length="156" mass="17373">MLHRLCDRVAAILRILSWIAFAALIITVALQVLARDILAAPMIWTGDVAQLLFTWLIFIGAAAGLRLGSHYTVDLLPMHRRTVKLSTDWIGFVAGVLVALLLLICGWELTMIRSTAVVQSLGISRFWMFLPLPLSGAFMILFLAEMLQDLLTRRVA</sequence>
<feature type="domain" description="Tripartite ATP-independent periplasmic transporters DctQ component" evidence="10">
    <location>
        <begin position="24"/>
        <end position="151"/>
    </location>
</feature>
<keyword evidence="7 9" id="KW-0472">Membrane</keyword>
<dbReference type="GO" id="GO:0015740">
    <property type="term" value="P:C4-dicarboxylate transport"/>
    <property type="evidence" value="ECO:0007669"/>
    <property type="project" value="TreeGrafter"/>
</dbReference>
<evidence type="ECO:0000256" key="5">
    <source>
        <dbReference type="ARBA" id="ARBA00022692"/>
    </source>
</evidence>
<gene>
    <name evidence="11" type="ORF">C8N35_106257</name>
</gene>
<evidence type="ECO:0000256" key="1">
    <source>
        <dbReference type="ARBA" id="ARBA00004429"/>
    </source>
</evidence>
<feature type="transmembrane region" description="Helical" evidence="9">
    <location>
        <begin position="124"/>
        <end position="144"/>
    </location>
</feature>
<name>A0A2T5V7Z1_9HYPH</name>
<evidence type="ECO:0000256" key="3">
    <source>
        <dbReference type="ARBA" id="ARBA00022475"/>
    </source>
</evidence>
<dbReference type="InterPro" id="IPR007387">
    <property type="entry name" value="TRAP_DctQ"/>
</dbReference>
<dbReference type="Pfam" id="PF04290">
    <property type="entry name" value="DctQ"/>
    <property type="match status" value="1"/>
</dbReference>
<keyword evidence="6 9" id="KW-1133">Transmembrane helix</keyword>
<evidence type="ECO:0000313" key="11">
    <source>
        <dbReference type="EMBL" id="PTW59872.1"/>
    </source>
</evidence>
<dbReference type="InterPro" id="IPR055348">
    <property type="entry name" value="DctQ"/>
</dbReference>
<dbReference type="RefSeq" id="WP_170122134.1">
    <property type="nucleotide sequence ID" value="NZ_QAYG01000006.1"/>
</dbReference>
<protein>
    <recommendedName>
        <fullName evidence="9">TRAP transporter small permease protein</fullName>
    </recommendedName>
</protein>
<organism evidence="11 12">
    <name type="scientific">Breoghania corrubedonensis</name>
    <dbReference type="NCBI Taxonomy" id="665038"/>
    <lineage>
        <taxon>Bacteria</taxon>
        <taxon>Pseudomonadati</taxon>
        <taxon>Pseudomonadota</taxon>
        <taxon>Alphaproteobacteria</taxon>
        <taxon>Hyphomicrobiales</taxon>
        <taxon>Stappiaceae</taxon>
        <taxon>Breoghania</taxon>
    </lineage>
</organism>
<keyword evidence="4 9" id="KW-0997">Cell inner membrane</keyword>
<evidence type="ECO:0000259" key="10">
    <source>
        <dbReference type="Pfam" id="PF04290"/>
    </source>
</evidence>
<feature type="transmembrane region" description="Helical" evidence="9">
    <location>
        <begin position="12"/>
        <end position="33"/>
    </location>
</feature>
<dbReference type="EMBL" id="QAYG01000006">
    <property type="protein sequence ID" value="PTW59872.1"/>
    <property type="molecule type" value="Genomic_DNA"/>
</dbReference>
<feature type="transmembrane region" description="Helical" evidence="9">
    <location>
        <begin position="89"/>
        <end position="112"/>
    </location>
</feature>
<keyword evidence="5 9" id="KW-0812">Transmembrane</keyword>
<evidence type="ECO:0000256" key="8">
    <source>
        <dbReference type="ARBA" id="ARBA00038436"/>
    </source>
</evidence>
<comment type="subunit">
    <text evidence="9">The complex comprises the extracytoplasmic solute receptor protein and the two transmembrane proteins.</text>
</comment>
<dbReference type="PANTHER" id="PTHR35011:SF2">
    <property type="entry name" value="2,3-DIKETO-L-GULONATE TRAP TRANSPORTER SMALL PERMEASE PROTEIN YIAM"/>
    <property type="match status" value="1"/>
</dbReference>
<keyword evidence="12" id="KW-1185">Reference proteome</keyword>
<comment type="similarity">
    <text evidence="8 9">Belongs to the TRAP transporter small permease family.</text>
</comment>
<keyword evidence="3" id="KW-1003">Cell membrane</keyword>
<dbReference type="PANTHER" id="PTHR35011">
    <property type="entry name" value="2,3-DIKETO-L-GULONATE TRAP TRANSPORTER SMALL PERMEASE PROTEIN YIAM"/>
    <property type="match status" value="1"/>
</dbReference>
<dbReference type="AlphaFoldDB" id="A0A2T5V7Z1"/>
<proteinExistence type="inferred from homology"/>
<evidence type="ECO:0000256" key="2">
    <source>
        <dbReference type="ARBA" id="ARBA00022448"/>
    </source>
</evidence>
<accession>A0A2T5V7Z1</accession>
<evidence type="ECO:0000256" key="9">
    <source>
        <dbReference type="RuleBase" id="RU369079"/>
    </source>
</evidence>
<comment type="subcellular location">
    <subcellularLocation>
        <location evidence="1 9">Cell inner membrane</location>
        <topology evidence="1 9">Multi-pass membrane protein</topology>
    </subcellularLocation>
</comment>
<comment type="function">
    <text evidence="9">Part of the tripartite ATP-independent periplasmic (TRAP) transport system.</text>
</comment>
<dbReference type="GO" id="GO:0005886">
    <property type="term" value="C:plasma membrane"/>
    <property type="evidence" value="ECO:0007669"/>
    <property type="project" value="UniProtKB-SubCell"/>
</dbReference>
<evidence type="ECO:0000256" key="6">
    <source>
        <dbReference type="ARBA" id="ARBA00022989"/>
    </source>
</evidence>
<dbReference type="GO" id="GO:0022857">
    <property type="term" value="F:transmembrane transporter activity"/>
    <property type="evidence" value="ECO:0007669"/>
    <property type="project" value="UniProtKB-UniRule"/>
</dbReference>